<protein>
    <submittedName>
        <fullName evidence="2">HET-domain-containing protein</fullName>
    </submittedName>
</protein>
<reference evidence="2 3" key="1">
    <citation type="submission" date="2016-05" db="EMBL/GenBank/DDBJ databases">
        <title>A degradative enzymes factory behind the ericoid mycorrhizal symbiosis.</title>
        <authorList>
            <consortium name="DOE Joint Genome Institute"/>
            <person name="Martino E."/>
            <person name="Morin E."/>
            <person name="Grelet G."/>
            <person name="Kuo A."/>
            <person name="Kohler A."/>
            <person name="Daghino S."/>
            <person name="Barry K."/>
            <person name="Choi C."/>
            <person name="Cichocki N."/>
            <person name="Clum A."/>
            <person name="Copeland A."/>
            <person name="Hainaut M."/>
            <person name="Haridas S."/>
            <person name="Labutti K."/>
            <person name="Lindquist E."/>
            <person name="Lipzen A."/>
            <person name="Khouja H.-R."/>
            <person name="Murat C."/>
            <person name="Ohm R."/>
            <person name="Olson A."/>
            <person name="Spatafora J."/>
            <person name="Veneault-Fourrey C."/>
            <person name="Henrissat B."/>
            <person name="Grigoriev I."/>
            <person name="Martin F."/>
            <person name="Perotto S."/>
        </authorList>
    </citation>
    <scope>NUCLEOTIDE SEQUENCE [LARGE SCALE GENOMIC DNA]</scope>
    <source>
        <strain evidence="2 3">UAMH 7357</strain>
    </source>
</reference>
<accession>A0A2J6Q639</accession>
<dbReference type="PANTHER" id="PTHR24148">
    <property type="entry name" value="ANKYRIN REPEAT DOMAIN-CONTAINING PROTEIN 39 HOMOLOG-RELATED"/>
    <property type="match status" value="1"/>
</dbReference>
<keyword evidence="3" id="KW-1185">Reference proteome</keyword>
<dbReference type="InterPro" id="IPR010730">
    <property type="entry name" value="HET"/>
</dbReference>
<dbReference type="InterPro" id="IPR052895">
    <property type="entry name" value="HetReg/Transcr_Mod"/>
</dbReference>
<dbReference type="AlphaFoldDB" id="A0A2J6Q639"/>
<dbReference type="EMBL" id="KZ613480">
    <property type="protein sequence ID" value="PMD21736.1"/>
    <property type="molecule type" value="Genomic_DNA"/>
</dbReference>
<sequence>VDLSTKPIYQALSYEWKHGSTEGPIIYMNGLPHMVRHNLHQALLRFRLTEHSSEDVGVLRTEAPRYLWVDALCIDQNNIGERNHQVQLMGHIYRNATDVLVWLGSYYSDYPGIEWVFSTLKRLPNLHTIEPGSNILSGFGYSGFSSFHVHKYLLAWFKGSYWRRMWIVQEVQLARNLHIYSGRAHMPWSVLMEARKYFIKENNIFKDLELNLF</sequence>
<dbReference type="PANTHER" id="PTHR24148:SF77">
    <property type="entry name" value="HETEROKARYON INCOMPATIBILITY DOMAIN-CONTAINING PROTEIN"/>
    <property type="match status" value="1"/>
</dbReference>
<name>A0A2J6Q639_9HELO</name>
<gene>
    <name evidence="2" type="ORF">NA56DRAFT_571806</name>
</gene>
<feature type="domain" description="Heterokaryon incompatibility" evidence="1">
    <location>
        <begin position="9"/>
        <end position="170"/>
    </location>
</feature>
<dbReference type="STRING" id="1745343.A0A2J6Q639"/>
<evidence type="ECO:0000313" key="3">
    <source>
        <dbReference type="Proteomes" id="UP000235672"/>
    </source>
</evidence>
<dbReference type="Pfam" id="PF06985">
    <property type="entry name" value="HET"/>
    <property type="match status" value="1"/>
</dbReference>
<evidence type="ECO:0000259" key="1">
    <source>
        <dbReference type="Pfam" id="PF06985"/>
    </source>
</evidence>
<dbReference type="Proteomes" id="UP000235672">
    <property type="component" value="Unassembled WGS sequence"/>
</dbReference>
<feature type="non-terminal residue" evidence="2">
    <location>
        <position position="1"/>
    </location>
</feature>
<organism evidence="2 3">
    <name type="scientific">Hyaloscypha hepaticicola</name>
    <dbReference type="NCBI Taxonomy" id="2082293"/>
    <lineage>
        <taxon>Eukaryota</taxon>
        <taxon>Fungi</taxon>
        <taxon>Dikarya</taxon>
        <taxon>Ascomycota</taxon>
        <taxon>Pezizomycotina</taxon>
        <taxon>Leotiomycetes</taxon>
        <taxon>Helotiales</taxon>
        <taxon>Hyaloscyphaceae</taxon>
        <taxon>Hyaloscypha</taxon>
    </lineage>
</organism>
<evidence type="ECO:0000313" key="2">
    <source>
        <dbReference type="EMBL" id="PMD21736.1"/>
    </source>
</evidence>
<proteinExistence type="predicted"/>
<dbReference type="OrthoDB" id="3598674at2759"/>